<dbReference type="PANTHER" id="PTHR47990">
    <property type="entry name" value="2-OXOGLUTARATE (2OG) AND FE(II)-DEPENDENT OXYGENASE SUPERFAMILY PROTEIN-RELATED"/>
    <property type="match status" value="1"/>
</dbReference>
<dbReference type="InterPro" id="IPR027443">
    <property type="entry name" value="IPNS-like_sf"/>
</dbReference>
<dbReference type="InterPro" id="IPR005123">
    <property type="entry name" value="Oxoglu/Fe-dep_dioxygenase_dom"/>
</dbReference>
<protein>
    <recommendedName>
        <fullName evidence="3">Fe2OG dioxygenase domain-containing protein</fullName>
    </recommendedName>
</protein>
<evidence type="ECO:0000313" key="5">
    <source>
        <dbReference type="Proteomes" id="UP001305779"/>
    </source>
</evidence>
<keyword evidence="2" id="KW-0560">Oxidoreductase</keyword>
<keyword evidence="2" id="KW-0408">Iron</keyword>
<evidence type="ECO:0000256" key="2">
    <source>
        <dbReference type="RuleBase" id="RU003682"/>
    </source>
</evidence>
<gene>
    <name evidence="4" type="ORF">PRZ48_005350</name>
</gene>
<accession>A0ABR0ESS0</accession>
<dbReference type="Proteomes" id="UP001305779">
    <property type="component" value="Unassembled WGS sequence"/>
</dbReference>
<dbReference type="EMBL" id="JAXOVC010000003">
    <property type="protein sequence ID" value="KAK4504434.1"/>
    <property type="molecule type" value="Genomic_DNA"/>
</dbReference>
<keyword evidence="2" id="KW-0479">Metal-binding</keyword>
<evidence type="ECO:0000256" key="1">
    <source>
        <dbReference type="ARBA" id="ARBA00008056"/>
    </source>
</evidence>
<reference evidence="4 5" key="1">
    <citation type="journal article" date="2023" name="G3 (Bethesda)">
        <title>A chromosome-level genome assembly of Zasmidium syzygii isolated from banana leaves.</title>
        <authorList>
            <person name="van Westerhoven A.C."/>
            <person name="Mehrabi R."/>
            <person name="Talebi R."/>
            <person name="Steentjes M.B.F."/>
            <person name="Corcolon B."/>
            <person name="Chong P.A."/>
            <person name="Kema G.H.J."/>
            <person name="Seidl M.F."/>
        </authorList>
    </citation>
    <scope>NUCLEOTIDE SEQUENCE [LARGE SCALE GENOMIC DNA]</scope>
    <source>
        <strain evidence="4 5">P124</strain>
    </source>
</reference>
<dbReference type="InterPro" id="IPR044861">
    <property type="entry name" value="IPNS-like_FE2OG_OXY"/>
</dbReference>
<proteinExistence type="inferred from homology"/>
<organism evidence="4 5">
    <name type="scientific">Zasmidium cellare</name>
    <name type="common">Wine cellar mold</name>
    <name type="synonym">Racodium cellare</name>
    <dbReference type="NCBI Taxonomy" id="395010"/>
    <lineage>
        <taxon>Eukaryota</taxon>
        <taxon>Fungi</taxon>
        <taxon>Dikarya</taxon>
        <taxon>Ascomycota</taxon>
        <taxon>Pezizomycotina</taxon>
        <taxon>Dothideomycetes</taxon>
        <taxon>Dothideomycetidae</taxon>
        <taxon>Mycosphaerellales</taxon>
        <taxon>Mycosphaerellaceae</taxon>
        <taxon>Zasmidium</taxon>
    </lineage>
</organism>
<keyword evidence="5" id="KW-1185">Reference proteome</keyword>
<dbReference type="Pfam" id="PF03171">
    <property type="entry name" value="2OG-FeII_Oxy"/>
    <property type="match status" value="1"/>
</dbReference>
<sequence length="299" mass="33380">MATVSKAALPLSLIDLDRLVAGNVDERKRLVAACRDQGFFYLSLTSDPQLLADWENVLDFMKTYFAKSQQEKMEDSFKSDTHGDALRHDHNLMCDSAVEQHELLNRFVESADRAVGVILRELDIGVSRESSSSFQASHGAGDPSLTTLAMFRYPRQDTLDVGLGHNMHTDLGTLTFLLCQTPGLQVLSNDPPGWHHVAPRPGCAIINVGDTLRYLSGNSLRSAVHRVMPVNQLQEEDRYSIAYFLRAADNIKFIDSMGRSTTAKQWHDEKFDVFRESHEDQAKRPILTGGVESNGALVF</sequence>
<feature type="domain" description="Fe2OG dioxygenase" evidence="3">
    <location>
        <begin position="143"/>
        <end position="247"/>
    </location>
</feature>
<evidence type="ECO:0000313" key="4">
    <source>
        <dbReference type="EMBL" id="KAK4504434.1"/>
    </source>
</evidence>
<comment type="similarity">
    <text evidence="1 2">Belongs to the iron/ascorbate-dependent oxidoreductase family.</text>
</comment>
<dbReference type="PROSITE" id="PS51471">
    <property type="entry name" value="FE2OG_OXY"/>
    <property type="match status" value="1"/>
</dbReference>
<dbReference type="InterPro" id="IPR050231">
    <property type="entry name" value="Iron_ascorbate_oxido_reductase"/>
</dbReference>
<comment type="caution">
    <text evidence="4">The sequence shown here is derived from an EMBL/GenBank/DDBJ whole genome shotgun (WGS) entry which is preliminary data.</text>
</comment>
<dbReference type="Gene3D" id="2.60.120.330">
    <property type="entry name" value="B-lactam Antibiotic, Isopenicillin N Synthase, Chain"/>
    <property type="match status" value="1"/>
</dbReference>
<dbReference type="SUPFAM" id="SSF51197">
    <property type="entry name" value="Clavaminate synthase-like"/>
    <property type="match status" value="1"/>
</dbReference>
<name>A0ABR0ESS0_ZASCE</name>
<evidence type="ECO:0000259" key="3">
    <source>
        <dbReference type="PROSITE" id="PS51471"/>
    </source>
</evidence>